<dbReference type="Pfam" id="PF01300">
    <property type="entry name" value="Sua5_yciO_yrdC"/>
    <property type="match status" value="1"/>
</dbReference>
<comment type="subcellular location">
    <subcellularLocation>
        <location evidence="1">Cytoplasm</location>
    </subcellularLocation>
</comment>
<feature type="domain" description="YrdC-like" evidence="12">
    <location>
        <begin position="6"/>
        <end position="191"/>
    </location>
</feature>
<evidence type="ECO:0000256" key="7">
    <source>
        <dbReference type="ARBA" id="ARBA00022695"/>
    </source>
</evidence>
<evidence type="ECO:0000313" key="13">
    <source>
        <dbReference type="EMBL" id="CUS04988.2"/>
    </source>
</evidence>
<dbReference type="EC" id="2.7.7.87" evidence="3"/>
<keyword evidence="6" id="KW-0819">tRNA processing</keyword>
<evidence type="ECO:0000256" key="2">
    <source>
        <dbReference type="ARBA" id="ARBA00007663"/>
    </source>
</evidence>
<dbReference type="AlphaFoldDB" id="A0A160T6T1"/>
<dbReference type="Gene3D" id="3.90.870.10">
    <property type="entry name" value="DHBP synthase"/>
    <property type="match status" value="1"/>
</dbReference>
<evidence type="ECO:0000259" key="12">
    <source>
        <dbReference type="PROSITE" id="PS51163"/>
    </source>
</evidence>
<evidence type="ECO:0000256" key="9">
    <source>
        <dbReference type="ARBA" id="ARBA00022840"/>
    </source>
</evidence>
<proteinExistence type="inferred from homology"/>
<dbReference type="GO" id="GO:0005524">
    <property type="term" value="F:ATP binding"/>
    <property type="evidence" value="ECO:0007669"/>
    <property type="project" value="UniProtKB-KW"/>
</dbReference>
<dbReference type="InterPro" id="IPR006070">
    <property type="entry name" value="Sua5-like_dom"/>
</dbReference>
<evidence type="ECO:0000256" key="5">
    <source>
        <dbReference type="ARBA" id="ARBA00022679"/>
    </source>
</evidence>
<dbReference type="EMBL" id="LN890655">
    <property type="protein sequence ID" value="CUS04988.2"/>
    <property type="molecule type" value="Genomic_DNA"/>
</dbReference>
<evidence type="ECO:0000256" key="10">
    <source>
        <dbReference type="ARBA" id="ARBA00029774"/>
    </source>
</evidence>
<dbReference type="GO" id="GO:0006450">
    <property type="term" value="P:regulation of translational fidelity"/>
    <property type="evidence" value="ECO:0007669"/>
    <property type="project" value="TreeGrafter"/>
</dbReference>
<accession>A0A160T6T1</accession>
<organism evidence="13 14">
    <name type="scientific">Candidatus Promineifilum breve</name>
    <dbReference type="NCBI Taxonomy" id="1806508"/>
    <lineage>
        <taxon>Bacteria</taxon>
        <taxon>Bacillati</taxon>
        <taxon>Chloroflexota</taxon>
        <taxon>Ardenticatenia</taxon>
        <taxon>Candidatus Promineifilales</taxon>
        <taxon>Candidatus Promineifilaceae</taxon>
        <taxon>Candidatus Promineifilum</taxon>
    </lineage>
</organism>
<name>A0A160T6T1_9CHLR</name>
<dbReference type="PANTHER" id="PTHR17490">
    <property type="entry name" value="SUA5"/>
    <property type="match status" value="1"/>
</dbReference>
<keyword evidence="9" id="KW-0067">ATP-binding</keyword>
<evidence type="ECO:0000313" key="14">
    <source>
        <dbReference type="Proteomes" id="UP000215027"/>
    </source>
</evidence>
<dbReference type="PANTHER" id="PTHR17490:SF16">
    <property type="entry name" value="THREONYLCARBAMOYL-AMP SYNTHASE"/>
    <property type="match status" value="1"/>
</dbReference>
<dbReference type="Proteomes" id="UP000215027">
    <property type="component" value="Chromosome I"/>
</dbReference>
<reference evidence="13" key="1">
    <citation type="submission" date="2016-01" db="EMBL/GenBank/DDBJ databases">
        <authorList>
            <person name="Mcilroy J.S."/>
            <person name="Karst M S."/>
            <person name="Albertsen M."/>
        </authorList>
    </citation>
    <scope>NUCLEOTIDE SEQUENCE</scope>
    <source>
        <strain evidence="13">Cfx-K</strain>
    </source>
</reference>
<keyword evidence="5" id="KW-0808">Transferase</keyword>
<evidence type="ECO:0000256" key="3">
    <source>
        <dbReference type="ARBA" id="ARBA00012584"/>
    </source>
</evidence>
<dbReference type="KEGG" id="pbf:CFX0092_A3110"/>
<dbReference type="InterPro" id="IPR017945">
    <property type="entry name" value="DHBP_synth_RibB-like_a/b_dom"/>
</dbReference>
<evidence type="ECO:0000256" key="1">
    <source>
        <dbReference type="ARBA" id="ARBA00004496"/>
    </source>
</evidence>
<dbReference type="GO" id="GO:0008033">
    <property type="term" value="P:tRNA processing"/>
    <property type="evidence" value="ECO:0007669"/>
    <property type="project" value="UniProtKB-KW"/>
</dbReference>
<evidence type="ECO:0000256" key="6">
    <source>
        <dbReference type="ARBA" id="ARBA00022694"/>
    </source>
</evidence>
<evidence type="ECO:0000256" key="8">
    <source>
        <dbReference type="ARBA" id="ARBA00022741"/>
    </source>
</evidence>
<keyword evidence="14" id="KW-1185">Reference proteome</keyword>
<dbReference type="GO" id="GO:0003725">
    <property type="term" value="F:double-stranded RNA binding"/>
    <property type="evidence" value="ECO:0007669"/>
    <property type="project" value="InterPro"/>
</dbReference>
<keyword evidence="4" id="KW-0963">Cytoplasm</keyword>
<dbReference type="NCBIfam" id="TIGR00057">
    <property type="entry name" value="L-threonylcarbamoyladenylate synthase"/>
    <property type="match status" value="1"/>
</dbReference>
<comment type="similarity">
    <text evidence="2">Belongs to the SUA5 family.</text>
</comment>
<gene>
    <name evidence="13" type="ORF">CFX0092_A3110</name>
</gene>
<dbReference type="GO" id="GO:0061710">
    <property type="term" value="F:L-threonylcarbamoyladenylate synthase"/>
    <property type="evidence" value="ECO:0007669"/>
    <property type="project" value="UniProtKB-EC"/>
</dbReference>
<evidence type="ECO:0000256" key="4">
    <source>
        <dbReference type="ARBA" id="ARBA00022490"/>
    </source>
</evidence>
<evidence type="ECO:0000256" key="11">
    <source>
        <dbReference type="ARBA" id="ARBA00048366"/>
    </source>
</evidence>
<keyword evidence="7" id="KW-0548">Nucleotidyltransferase</keyword>
<keyword evidence="8" id="KW-0547">Nucleotide-binding</keyword>
<sequence>MRAGDAAAVAEAAEWARRGYPVVFPTDTVYGVGVTPFDAAAIERLYALKGRPAEKGIPILLADVAALEGVARAVPPTARDLIDRFWPGPLTLIVPRRSELPAILSPDDTIAVRVPGHAVARALIRAAGGALATTSANLSGEEPARSGTAAYAALRGRVAAVLDDGPSPGGQASTIVDCTGHRPIILRAGPLSAADLGLADPATPS</sequence>
<dbReference type="PROSITE" id="PS51163">
    <property type="entry name" value="YRDC"/>
    <property type="match status" value="1"/>
</dbReference>
<protein>
    <recommendedName>
        <fullName evidence="10">L-threonylcarbamoyladenylate synthase</fullName>
        <ecNumber evidence="3">2.7.7.87</ecNumber>
    </recommendedName>
    <alternativeName>
        <fullName evidence="10">L-threonylcarbamoyladenylate synthase</fullName>
    </alternativeName>
</protein>
<dbReference type="SUPFAM" id="SSF55821">
    <property type="entry name" value="YrdC/RibB"/>
    <property type="match status" value="1"/>
</dbReference>
<comment type="catalytic activity">
    <reaction evidence="11">
        <text>L-threonine + hydrogencarbonate + ATP = L-threonylcarbamoyladenylate + diphosphate + H2O</text>
        <dbReference type="Rhea" id="RHEA:36407"/>
        <dbReference type="ChEBI" id="CHEBI:15377"/>
        <dbReference type="ChEBI" id="CHEBI:17544"/>
        <dbReference type="ChEBI" id="CHEBI:30616"/>
        <dbReference type="ChEBI" id="CHEBI:33019"/>
        <dbReference type="ChEBI" id="CHEBI:57926"/>
        <dbReference type="ChEBI" id="CHEBI:73682"/>
        <dbReference type="EC" id="2.7.7.87"/>
    </reaction>
</comment>
<dbReference type="InterPro" id="IPR050156">
    <property type="entry name" value="TC-AMP_synthase_SUA5"/>
</dbReference>
<dbReference type="GO" id="GO:0000049">
    <property type="term" value="F:tRNA binding"/>
    <property type="evidence" value="ECO:0007669"/>
    <property type="project" value="TreeGrafter"/>
</dbReference>
<dbReference type="GO" id="GO:0005737">
    <property type="term" value="C:cytoplasm"/>
    <property type="evidence" value="ECO:0007669"/>
    <property type="project" value="UniProtKB-SubCell"/>
</dbReference>